<gene>
    <name evidence="6" type="ORF">GCM10025772_14560</name>
</gene>
<accession>A0ABP9S1S7</accession>
<keyword evidence="7" id="KW-1185">Reference proteome</keyword>
<dbReference type="InterPro" id="IPR036938">
    <property type="entry name" value="PAP2/HPO_sf"/>
</dbReference>
<evidence type="ECO:0000313" key="7">
    <source>
        <dbReference type="Proteomes" id="UP001501600"/>
    </source>
</evidence>
<dbReference type="PANTHER" id="PTHR14969">
    <property type="entry name" value="SPHINGOSINE-1-PHOSPHATE PHOSPHOHYDROLASE"/>
    <property type="match status" value="1"/>
</dbReference>
<evidence type="ECO:0000256" key="1">
    <source>
        <dbReference type="ARBA" id="ARBA00012374"/>
    </source>
</evidence>
<dbReference type="SUPFAM" id="SSF48317">
    <property type="entry name" value="Acid phosphatase/Vanadium-dependent haloperoxidase"/>
    <property type="match status" value="1"/>
</dbReference>
<dbReference type="PANTHER" id="PTHR14969:SF13">
    <property type="entry name" value="AT30094P"/>
    <property type="match status" value="1"/>
</dbReference>
<evidence type="ECO:0000256" key="4">
    <source>
        <dbReference type="SAM" id="SignalP"/>
    </source>
</evidence>
<evidence type="ECO:0000256" key="3">
    <source>
        <dbReference type="ARBA" id="ARBA00047594"/>
    </source>
</evidence>
<dbReference type="EC" id="3.6.1.27" evidence="1"/>
<evidence type="ECO:0000259" key="5">
    <source>
        <dbReference type="SMART" id="SM00014"/>
    </source>
</evidence>
<sequence>MKPLPLVLGSTLSLLLPGVHASTSEDLAHALRLALPATAVGVSLYEKDKEGLKQFGLSFVASSATTLALKQAVDSERPDGSDNDSFPSGHATNAFSAAGYLQRRYGWDYGLPAYALASWTAVSRVNTDQHHWADVLAGAAIALAFNHYLVSPGPRLQLVPTVTSEGFYLNGALHF</sequence>
<keyword evidence="4" id="KW-0732">Signal</keyword>
<dbReference type="EMBL" id="BAABLF010000008">
    <property type="protein sequence ID" value="GAA5190284.1"/>
    <property type="molecule type" value="Genomic_DNA"/>
</dbReference>
<dbReference type="RefSeq" id="WP_345316390.1">
    <property type="nucleotide sequence ID" value="NZ_BAABLF010000008.1"/>
</dbReference>
<dbReference type="Gene3D" id="1.20.144.10">
    <property type="entry name" value="Phosphatidic acid phosphatase type 2/haloperoxidase"/>
    <property type="match status" value="1"/>
</dbReference>
<comment type="catalytic activity">
    <reaction evidence="3">
        <text>di-trans,octa-cis-undecaprenyl diphosphate + H2O = di-trans,octa-cis-undecaprenyl phosphate + phosphate + H(+)</text>
        <dbReference type="Rhea" id="RHEA:28094"/>
        <dbReference type="ChEBI" id="CHEBI:15377"/>
        <dbReference type="ChEBI" id="CHEBI:15378"/>
        <dbReference type="ChEBI" id="CHEBI:43474"/>
        <dbReference type="ChEBI" id="CHEBI:58405"/>
        <dbReference type="ChEBI" id="CHEBI:60392"/>
        <dbReference type="EC" id="3.6.1.27"/>
    </reaction>
</comment>
<feature type="domain" description="Phosphatidic acid phosphatase type 2/haloperoxidase" evidence="5">
    <location>
        <begin position="50"/>
        <end position="150"/>
    </location>
</feature>
<name>A0ABP9S1S7_9GAMM</name>
<dbReference type="Pfam" id="PF01569">
    <property type="entry name" value="PAP2"/>
    <property type="match status" value="1"/>
</dbReference>
<feature type="signal peptide" evidence="4">
    <location>
        <begin position="1"/>
        <end position="21"/>
    </location>
</feature>
<dbReference type="InterPro" id="IPR000326">
    <property type="entry name" value="PAP2/HPO"/>
</dbReference>
<proteinExistence type="predicted"/>
<dbReference type="CDD" id="cd03394">
    <property type="entry name" value="PAP2_like_5"/>
    <property type="match status" value="1"/>
</dbReference>
<dbReference type="SMART" id="SM00014">
    <property type="entry name" value="acidPPc"/>
    <property type="match status" value="1"/>
</dbReference>
<organism evidence="6 7">
    <name type="scientific">Ferrimonas gelatinilytica</name>
    <dbReference type="NCBI Taxonomy" id="1255257"/>
    <lineage>
        <taxon>Bacteria</taxon>
        <taxon>Pseudomonadati</taxon>
        <taxon>Pseudomonadota</taxon>
        <taxon>Gammaproteobacteria</taxon>
        <taxon>Alteromonadales</taxon>
        <taxon>Ferrimonadaceae</taxon>
        <taxon>Ferrimonas</taxon>
    </lineage>
</organism>
<feature type="chain" id="PRO_5046617368" description="undecaprenyl-diphosphate phosphatase" evidence="4">
    <location>
        <begin position="22"/>
        <end position="175"/>
    </location>
</feature>
<reference evidence="7" key="1">
    <citation type="journal article" date="2019" name="Int. J. Syst. Evol. Microbiol.">
        <title>The Global Catalogue of Microorganisms (GCM) 10K type strain sequencing project: providing services to taxonomists for standard genome sequencing and annotation.</title>
        <authorList>
            <consortium name="The Broad Institute Genomics Platform"/>
            <consortium name="The Broad Institute Genome Sequencing Center for Infectious Disease"/>
            <person name="Wu L."/>
            <person name="Ma J."/>
        </authorList>
    </citation>
    <scope>NUCLEOTIDE SEQUENCE [LARGE SCALE GENOMIC DNA]</scope>
    <source>
        <strain evidence="7">JCM 18720</strain>
    </source>
</reference>
<evidence type="ECO:0000256" key="2">
    <source>
        <dbReference type="ARBA" id="ARBA00032707"/>
    </source>
</evidence>
<comment type="caution">
    <text evidence="6">The sequence shown here is derived from an EMBL/GenBank/DDBJ whole genome shotgun (WGS) entry which is preliminary data.</text>
</comment>
<dbReference type="Proteomes" id="UP001501600">
    <property type="component" value="Unassembled WGS sequence"/>
</dbReference>
<evidence type="ECO:0000313" key="6">
    <source>
        <dbReference type="EMBL" id="GAA5190284.1"/>
    </source>
</evidence>
<protein>
    <recommendedName>
        <fullName evidence="1">undecaprenyl-diphosphate phosphatase</fullName>
        <ecNumber evidence="1">3.6.1.27</ecNumber>
    </recommendedName>
    <alternativeName>
        <fullName evidence="2">Undecaprenyl pyrophosphate phosphatase</fullName>
    </alternativeName>
</protein>